<comment type="caution">
    <text evidence="2">The sequence shown here is derived from an EMBL/GenBank/DDBJ whole genome shotgun (WGS) entry which is preliminary data.</text>
</comment>
<dbReference type="Pfam" id="PF01797">
    <property type="entry name" value="Y1_Tnp"/>
    <property type="match status" value="1"/>
</dbReference>
<dbReference type="GO" id="GO:0043565">
    <property type="term" value="F:sequence-specific DNA binding"/>
    <property type="evidence" value="ECO:0007669"/>
    <property type="project" value="TreeGrafter"/>
</dbReference>
<dbReference type="NCBIfam" id="NF047646">
    <property type="entry name" value="REP_Tyr_transpos"/>
    <property type="match status" value="1"/>
</dbReference>
<dbReference type="InterPro" id="IPR036515">
    <property type="entry name" value="Transposase_17_sf"/>
</dbReference>
<dbReference type="PANTHER" id="PTHR36966:SF1">
    <property type="entry name" value="REP-ASSOCIATED TYROSINE TRANSPOSASE"/>
    <property type="match status" value="1"/>
</dbReference>
<organism evidence="2 3">
    <name type="scientific">Thauera terpenica 58Eu</name>
    <dbReference type="NCBI Taxonomy" id="1348657"/>
    <lineage>
        <taxon>Bacteria</taxon>
        <taxon>Pseudomonadati</taxon>
        <taxon>Pseudomonadota</taxon>
        <taxon>Betaproteobacteria</taxon>
        <taxon>Rhodocyclales</taxon>
        <taxon>Zoogloeaceae</taxon>
        <taxon>Thauera</taxon>
    </lineage>
</organism>
<evidence type="ECO:0000259" key="1">
    <source>
        <dbReference type="SMART" id="SM01321"/>
    </source>
</evidence>
<proteinExistence type="predicted"/>
<dbReference type="GO" id="GO:0004803">
    <property type="term" value="F:transposase activity"/>
    <property type="evidence" value="ECO:0007669"/>
    <property type="project" value="InterPro"/>
</dbReference>
<accession>S9Z9B3</accession>
<evidence type="ECO:0000313" key="2">
    <source>
        <dbReference type="EMBL" id="EPZ13840.1"/>
    </source>
</evidence>
<dbReference type="eggNOG" id="COG1943">
    <property type="taxonomic scope" value="Bacteria"/>
</dbReference>
<dbReference type="RefSeq" id="WP_021250946.1">
    <property type="nucleotide sequence ID" value="NZ_ATJV01000114.1"/>
</dbReference>
<dbReference type="PATRIC" id="fig|1348657.5.peg.3564"/>
<protein>
    <submittedName>
        <fullName evidence="2">Transposase</fullName>
    </submittedName>
</protein>
<dbReference type="PANTHER" id="PTHR36966">
    <property type="entry name" value="REP-ASSOCIATED TYROSINE TRANSPOSASE"/>
    <property type="match status" value="1"/>
</dbReference>
<feature type="domain" description="Transposase IS200-like" evidence="1">
    <location>
        <begin position="15"/>
        <end position="130"/>
    </location>
</feature>
<dbReference type="InterPro" id="IPR052715">
    <property type="entry name" value="RAYT_transposase"/>
</dbReference>
<dbReference type="EMBL" id="ATJV01000114">
    <property type="protein sequence ID" value="EPZ13840.1"/>
    <property type="molecule type" value="Genomic_DNA"/>
</dbReference>
<dbReference type="AlphaFoldDB" id="S9Z9B3"/>
<keyword evidence="3" id="KW-1185">Reference proteome</keyword>
<sequence length="153" mass="17168">MPPSAIDLRRGRVSEIGRIYLITAVTLDRVPLFEDLALARTTIAHLRHADAHGRSKTLAWVLMPDHLHWLVQLADGELSRLVAGFKAGSASSINRILQTPGQRRWQTGFHDHALRTEEDIAAIARYVIANPLRAGIVTSVRAYPHWDTVWLPE</sequence>
<evidence type="ECO:0000313" key="3">
    <source>
        <dbReference type="Proteomes" id="UP000015455"/>
    </source>
</evidence>
<name>S9Z9B3_9RHOO</name>
<gene>
    <name evidence="2" type="ORF">M622_07665</name>
</gene>
<dbReference type="SMART" id="SM01321">
    <property type="entry name" value="Y1_Tnp"/>
    <property type="match status" value="1"/>
</dbReference>
<reference evidence="2 3" key="1">
    <citation type="submission" date="2013-06" db="EMBL/GenBank/DDBJ databases">
        <title>Draft genome sequence of Thauera terpenica.</title>
        <authorList>
            <person name="Liu B."/>
            <person name="Frostegard A.H."/>
            <person name="Shapleigh J.P."/>
        </authorList>
    </citation>
    <scope>NUCLEOTIDE SEQUENCE [LARGE SCALE GENOMIC DNA]</scope>
    <source>
        <strain evidence="2 3">58Eu</strain>
    </source>
</reference>
<dbReference type="Proteomes" id="UP000015455">
    <property type="component" value="Unassembled WGS sequence"/>
</dbReference>
<dbReference type="STRING" id="1348657.M622_07665"/>
<dbReference type="GO" id="GO:0006313">
    <property type="term" value="P:DNA transposition"/>
    <property type="evidence" value="ECO:0007669"/>
    <property type="project" value="InterPro"/>
</dbReference>
<dbReference type="Gene3D" id="3.30.70.1290">
    <property type="entry name" value="Transposase IS200-like"/>
    <property type="match status" value="1"/>
</dbReference>
<dbReference type="OrthoDB" id="9814067at2"/>
<dbReference type="SUPFAM" id="SSF143422">
    <property type="entry name" value="Transposase IS200-like"/>
    <property type="match status" value="1"/>
</dbReference>
<dbReference type="InterPro" id="IPR002686">
    <property type="entry name" value="Transposase_17"/>
</dbReference>